<keyword evidence="4" id="KW-1185">Reference proteome</keyword>
<evidence type="ECO:0000256" key="1">
    <source>
        <dbReference type="SAM" id="SignalP"/>
    </source>
</evidence>
<dbReference type="GO" id="GO:0004175">
    <property type="term" value="F:endopeptidase activity"/>
    <property type="evidence" value="ECO:0007669"/>
    <property type="project" value="TreeGrafter"/>
</dbReference>
<accession>A0A4V6PSI7</accession>
<proteinExistence type="predicted"/>
<evidence type="ECO:0000259" key="2">
    <source>
        <dbReference type="Pfam" id="PF03572"/>
    </source>
</evidence>
<comment type="caution">
    <text evidence="3">The sequence shown here is derived from an EMBL/GenBank/DDBJ whole genome shotgun (WGS) entry which is preliminary data.</text>
</comment>
<dbReference type="PANTHER" id="PTHR32060">
    <property type="entry name" value="TAIL-SPECIFIC PROTEASE"/>
    <property type="match status" value="1"/>
</dbReference>
<dbReference type="RefSeq" id="WP_133474704.1">
    <property type="nucleotide sequence ID" value="NZ_SNWP01000011.1"/>
</dbReference>
<feature type="chain" id="PRO_5020253248" evidence="1">
    <location>
        <begin position="24"/>
        <end position="480"/>
    </location>
</feature>
<dbReference type="SUPFAM" id="SSF52096">
    <property type="entry name" value="ClpP/crotonase"/>
    <property type="match status" value="1"/>
</dbReference>
<dbReference type="AlphaFoldDB" id="A0A4V6PSI7"/>
<sequence length="480" mass="54749">MKILIILFLSIVTTAAVSQPSIAYEEKHPAGFYYQKIAKEKVRNDVTFWLETMEASHVNLYHFISKQQLTALGNQLLNEYSDSLNHFQIVFLFSKLSAALNEGHLGLVSSRITDSLYNNSLRFPFMIRKAEKDAWRISYDLSAAQQLEMNDRIVSINGITVEELNKRYLQLFGGLDTWKYEQVGFYSRKLLFLDGIHSPFQIEAIKENGEKRSVTVAGFSRAQADSINRALAAKMNSQGNKPYEFRFLTNQIGYLNYRSMRNDKAEPFEKFLDETFQQLKDSSAKGLIIDLRENGGGDSQLGELLIRYFNRKPYILAGGMKWKISAPYKTFLKGQTNYNEADNRFYMSQKDGDTYIYINQQLTQPEAREPFFSGKVAFLIGTGTFSSANMLADGVVSYQLAKTFGEPTGESPNDFGEMFNFMLPNSYIIARGSTKMFTRANKDEKDFGPVVPDVIVKPNANDLRQKKDRVLETAVNWILN</sequence>
<name>A0A4V6PSI7_9BACT</name>
<dbReference type="PANTHER" id="PTHR32060:SF22">
    <property type="entry name" value="CARBOXYL-TERMINAL-PROCESSING PEPTIDASE 3, CHLOROPLASTIC"/>
    <property type="match status" value="1"/>
</dbReference>
<evidence type="ECO:0000313" key="3">
    <source>
        <dbReference type="EMBL" id="TDO26828.1"/>
    </source>
</evidence>
<evidence type="ECO:0000313" key="4">
    <source>
        <dbReference type="Proteomes" id="UP000295741"/>
    </source>
</evidence>
<dbReference type="GO" id="GO:0008236">
    <property type="term" value="F:serine-type peptidase activity"/>
    <property type="evidence" value="ECO:0007669"/>
    <property type="project" value="InterPro"/>
</dbReference>
<reference evidence="3 4" key="1">
    <citation type="submission" date="2019-03" db="EMBL/GenBank/DDBJ databases">
        <title>Genomic Encyclopedia of Archaeal and Bacterial Type Strains, Phase II (KMG-II): from individual species to whole genera.</title>
        <authorList>
            <person name="Goeker M."/>
        </authorList>
    </citation>
    <scope>NUCLEOTIDE SEQUENCE [LARGE SCALE GENOMIC DNA]</scope>
    <source>
        <strain evidence="3 4">DSM 28323</strain>
    </source>
</reference>
<dbReference type="EMBL" id="SNWP01000011">
    <property type="protein sequence ID" value="TDO26828.1"/>
    <property type="molecule type" value="Genomic_DNA"/>
</dbReference>
<dbReference type="InterPro" id="IPR005151">
    <property type="entry name" value="Tail-specific_protease"/>
</dbReference>
<feature type="domain" description="Tail specific protease" evidence="2">
    <location>
        <begin position="252"/>
        <end position="454"/>
    </location>
</feature>
<dbReference type="GO" id="GO:0006508">
    <property type="term" value="P:proteolysis"/>
    <property type="evidence" value="ECO:0007669"/>
    <property type="project" value="InterPro"/>
</dbReference>
<protein>
    <submittedName>
        <fullName evidence="3">Peptidase S41-like protein</fullName>
    </submittedName>
</protein>
<dbReference type="OrthoDB" id="5480566at2"/>
<dbReference type="Pfam" id="PF03572">
    <property type="entry name" value="Peptidase_S41"/>
    <property type="match status" value="1"/>
</dbReference>
<organism evidence="3 4">
    <name type="scientific">Sediminibacterium goheungense</name>
    <dbReference type="NCBI Taxonomy" id="1086393"/>
    <lineage>
        <taxon>Bacteria</taxon>
        <taxon>Pseudomonadati</taxon>
        <taxon>Bacteroidota</taxon>
        <taxon>Chitinophagia</taxon>
        <taxon>Chitinophagales</taxon>
        <taxon>Chitinophagaceae</taxon>
        <taxon>Sediminibacterium</taxon>
    </lineage>
</organism>
<gene>
    <name evidence="3" type="ORF">BC659_2140</name>
</gene>
<dbReference type="InterPro" id="IPR029045">
    <property type="entry name" value="ClpP/crotonase-like_dom_sf"/>
</dbReference>
<keyword evidence="1" id="KW-0732">Signal</keyword>
<feature type="signal peptide" evidence="1">
    <location>
        <begin position="1"/>
        <end position="23"/>
    </location>
</feature>
<dbReference type="Gene3D" id="3.90.226.10">
    <property type="entry name" value="2-enoyl-CoA Hydratase, Chain A, domain 1"/>
    <property type="match status" value="1"/>
</dbReference>
<dbReference type="Proteomes" id="UP000295741">
    <property type="component" value="Unassembled WGS sequence"/>
</dbReference>